<dbReference type="FunFam" id="3.40.50.300:FF:000001">
    <property type="entry name" value="ATP-dependent zinc metalloprotease FtsH"/>
    <property type="match status" value="1"/>
</dbReference>
<dbReference type="Pfam" id="PF01434">
    <property type="entry name" value="Peptidase_M41"/>
    <property type="match status" value="1"/>
</dbReference>
<dbReference type="Pfam" id="PF06480">
    <property type="entry name" value="FtsH_ext"/>
    <property type="match status" value="1"/>
</dbReference>
<feature type="binding site" evidence="14">
    <location>
        <position position="459"/>
    </location>
    <ligand>
        <name>Zn(2+)</name>
        <dbReference type="ChEBI" id="CHEBI:29105"/>
        <note>catalytic</note>
    </ligand>
</feature>
<keyword evidence="12 14" id="KW-0472">Membrane</keyword>
<feature type="active site" evidence="14">
    <location>
        <position position="456"/>
    </location>
</feature>
<dbReference type="InterPro" id="IPR000642">
    <property type="entry name" value="Peptidase_M41"/>
</dbReference>
<feature type="binding site" evidence="14">
    <location>
        <position position="455"/>
    </location>
    <ligand>
        <name>Zn(2+)</name>
        <dbReference type="ChEBI" id="CHEBI:29105"/>
        <note>catalytic</note>
    </ligand>
</feature>
<feature type="region of interest" description="Disordered" evidence="16">
    <location>
        <begin position="629"/>
        <end position="706"/>
    </location>
</feature>
<keyword evidence="8 14" id="KW-0862">Zinc</keyword>
<dbReference type="Gene3D" id="1.20.58.760">
    <property type="entry name" value="Peptidase M41"/>
    <property type="match status" value="1"/>
</dbReference>
<dbReference type="InterPro" id="IPR005936">
    <property type="entry name" value="FtsH"/>
</dbReference>
<keyword evidence="9 14" id="KW-0067">ATP-binding</keyword>
<accession>A0A0R2DJJ9</accession>
<dbReference type="InterPro" id="IPR003593">
    <property type="entry name" value="AAA+_ATPase"/>
</dbReference>
<evidence type="ECO:0000256" key="16">
    <source>
        <dbReference type="SAM" id="MobiDB-lite"/>
    </source>
</evidence>
<dbReference type="GO" id="GO:0016887">
    <property type="term" value="F:ATP hydrolysis activity"/>
    <property type="evidence" value="ECO:0007669"/>
    <property type="project" value="UniProtKB-UniRule"/>
</dbReference>
<evidence type="ECO:0000256" key="10">
    <source>
        <dbReference type="ARBA" id="ARBA00022989"/>
    </source>
</evidence>
<dbReference type="SUPFAM" id="SSF52540">
    <property type="entry name" value="P-loop containing nucleoside triphosphate hydrolases"/>
    <property type="match status" value="1"/>
</dbReference>
<evidence type="ECO:0000256" key="14">
    <source>
        <dbReference type="HAMAP-Rule" id="MF_01458"/>
    </source>
</evidence>
<dbReference type="InterPro" id="IPR003960">
    <property type="entry name" value="ATPase_AAA_CS"/>
</dbReference>
<dbReference type="HAMAP" id="MF_01458">
    <property type="entry name" value="FtsH"/>
    <property type="match status" value="1"/>
</dbReference>
<evidence type="ECO:0000256" key="13">
    <source>
        <dbReference type="ARBA" id="ARBA00061570"/>
    </source>
</evidence>
<comment type="similarity">
    <text evidence="2 14">In the C-terminal section; belongs to the peptidase M41 family.</text>
</comment>
<dbReference type="InterPro" id="IPR003959">
    <property type="entry name" value="ATPase_AAA_core"/>
</dbReference>
<keyword evidence="11 14" id="KW-0482">Metalloprotease</keyword>
<name>A0A0R2DJJ9_9LACO</name>
<sequence>MNKSPKKFRNNIFFYIIAAIIILAGFNWFFNGGSSKSVKNVSYSEFITQLNDNSIDKFSMQPVNGAYTVSGTYKTSQTNQTSNNSMLSILTGGQNSSTQNFSTTILANDNTVKQVTELAQNKKVNVSMDGEPQTGLWLTLLGSFLPIIIIAIVFFMMMGGARGGQGGGGNRMMNVGRSKAKPEDPTKNKIRFSDVAGAEEEKQELVEVVEFLKQPKRFASLGARIPSGVLLEGPPGTGKTLLAKAVAGEAKVPFYSISGSDFVEMFVGVGASRVRDLFENAKKSAPAIIFIDEIDAVGRQRGAGMGGGNDEREQTLNQLLVEMDGFTGTEGVIVMAATNRSDVLDPALLRPGRFDRKVLVGRPDVKGREAILKVHAKNKPLAEDVDLKLVARQTPGFVGADLENLLNEAALVAARRNDTKITSLDIDEAEDRVIAGPAKRDRKTSEKYRQIVAYHEAGHALIGLVLSDSRTVRKVTIVPRGRAGGYAITLPKEDQFLLSKKDLEEQIVGLMGGRTAEELIFDSLSSGASNDFEQATQIARTMVTQYGMSDVLGTVALEQEGQAAYGQGPSYSQDTAAKIDQEVRRIINEAHTRATEIIKEYHKQHDLIAKALLEYETLNEKQILSLFEEGKMPEESTEFPSEKDTADYKESKQAADQREKQSEAKNAEEISDQEKSEKDIEKEVTSSKKDVDSDTITNDDNNRDDK</sequence>
<proteinExistence type="inferred from homology"/>
<evidence type="ECO:0000256" key="3">
    <source>
        <dbReference type="ARBA" id="ARBA00022670"/>
    </source>
</evidence>
<dbReference type="Gene3D" id="1.10.8.60">
    <property type="match status" value="1"/>
</dbReference>
<keyword evidence="3 14" id="KW-0645">Protease</keyword>
<dbReference type="GO" id="GO:0005886">
    <property type="term" value="C:plasma membrane"/>
    <property type="evidence" value="ECO:0007669"/>
    <property type="project" value="UniProtKB-SubCell"/>
</dbReference>
<keyword evidence="19" id="KW-1185">Reference proteome</keyword>
<dbReference type="CDD" id="cd19501">
    <property type="entry name" value="RecA-like_FtsH"/>
    <property type="match status" value="1"/>
</dbReference>
<comment type="subcellular location">
    <subcellularLocation>
        <location evidence="14">Cell membrane</location>
        <topology evidence="14">Multi-pass membrane protein</topology>
        <orientation evidence="14">Cytoplasmic side</orientation>
    </subcellularLocation>
    <subcellularLocation>
        <location evidence="1">Membrane</location>
    </subcellularLocation>
</comment>
<evidence type="ECO:0000256" key="12">
    <source>
        <dbReference type="ARBA" id="ARBA00023136"/>
    </source>
</evidence>
<keyword evidence="4 14" id="KW-0812">Transmembrane</keyword>
<feature type="binding site" evidence="14">
    <location>
        <position position="531"/>
    </location>
    <ligand>
        <name>Zn(2+)</name>
        <dbReference type="ChEBI" id="CHEBI:29105"/>
        <note>catalytic</note>
    </ligand>
</feature>
<dbReference type="OrthoDB" id="9809379at2"/>
<dbReference type="InterPro" id="IPR037219">
    <property type="entry name" value="Peptidase_M41-like"/>
</dbReference>
<keyword evidence="6 14" id="KW-0547">Nucleotide-binding</keyword>
<comment type="cofactor">
    <cofactor evidence="14">
        <name>Zn(2+)</name>
        <dbReference type="ChEBI" id="CHEBI:29105"/>
    </cofactor>
    <text evidence="14">Binds 1 zinc ion per subunit.</text>
</comment>
<evidence type="ECO:0000256" key="11">
    <source>
        <dbReference type="ARBA" id="ARBA00023049"/>
    </source>
</evidence>
<evidence type="ECO:0000256" key="9">
    <source>
        <dbReference type="ARBA" id="ARBA00022840"/>
    </source>
</evidence>
<dbReference type="Gene3D" id="3.40.50.300">
    <property type="entry name" value="P-loop containing nucleotide triphosphate hydrolases"/>
    <property type="match status" value="1"/>
</dbReference>
<dbReference type="AlphaFoldDB" id="A0A0R2DJJ9"/>
<dbReference type="GO" id="GO:0005524">
    <property type="term" value="F:ATP binding"/>
    <property type="evidence" value="ECO:0007669"/>
    <property type="project" value="UniProtKB-UniRule"/>
</dbReference>
<dbReference type="PANTHER" id="PTHR23076:SF113">
    <property type="entry name" value="ATP-DEPENDENT ZINC METALLOPROTEASE FTSH 1, CHLOROPLASTIC-RELATED"/>
    <property type="match status" value="1"/>
</dbReference>
<dbReference type="InterPro" id="IPR027417">
    <property type="entry name" value="P-loop_NTPase"/>
</dbReference>
<dbReference type="GO" id="GO:0008270">
    <property type="term" value="F:zinc ion binding"/>
    <property type="evidence" value="ECO:0007669"/>
    <property type="project" value="UniProtKB-UniRule"/>
</dbReference>
<feature type="transmembrane region" description="Helical" evidence="14">
    <location>
        <begin position="136"/>
        <end position="157"/>
    </location>
</feature>
<evidence type="ECO:0000313" key="18">
    <source>
        <dbReference type="EMBL" id="KRN04303.1"/>
    </source>
</evidence>
<feature type="domain" description="AAA+ ATPase" evidence="17">
    <location>
        <begin position="225"/>
        <end position="364"/>
    </location>
</feature>
<evidence type="ECO:0000256" key="4">
    <source>
        <dbReference type="ARBA" id="ARBA00022692"/>
    </source>
</evidence>
<dbReference type="SMART" id="SM00382">
    <property type="entry name" value="AAA"/>
    <property type="match status" value="1"/>
</dbReference>
<evidence type="ECO:0000256" key="5">
    <source>
        <dbReference type="ARBA" id="ARBA00022723"/>
    </source>
</evidence>
<evidence type="ECO:0000256" key="6">
    <source>
        <dbReference type="ARBA" id="ARBA00022741"/>
    </source>
</evidence>
<dbReference type="NCBIfam" id="TIGR01241">
    <property type="entry name" value="FtsH_fam"/>
    <property type="match status" value="1"/>
</dbReference>
<dbReference type="PANTHER" id="PTHR23076">
    <property type="entry name" value="METALLOPROTEASE M41 FTSH"/>
    <property type="match status" value="1"/>
</dbReference>
<feature type="transmembrane region" description="Helical" evidence="14">
    <location>
        <begin position="12"/>
        <end position="30"/>
    </location>
</feature>
<keyword evidence="7 14" id="KW-0378">Hydrolase</keyword>
<dbReference type="FunFam" id="1.10.8.60:FF:000001">
    <property type="entry name" value="ATP-dependent zinc metalloprotease FtsH"/>
    <property type="match status" value="1"/>
</dbReference>
<evidence type="ECO:0000313" key="19">
    <source>
        <dbReference type="Proteomes" id="UP000051378"/>
    </source>
</evidence>
<comment type="caution">
    <text evidence="18">The sequence shown here is derived from an EMBL/GenBank/DDBJ whole genome shotgun (WGS) entry which is preliminary data.</text>
</comment>
<dbReference type="STRING" id="1423744.FC86_GL000401"/>
<evidence type="ECO:0000256" key="7">
    <source>
        <dbReference type="ARBA" id="ARBA00022801"/>
    </source>
</evidence>
<dbReference type="RefSeq" id="WP_056974572.1">
    <property type="nucleotide sequence ID" value="NZ_AYZL01000016.1"/>
</dbReference>
<dbReference type="EC" id="3.4.24.-" evidence="14"/>
<dbReference type="GO" id="GO:0004176">
    <property type="term" value="F:ATP-dependent peptidase activity"/>
    <property type="evidence" value="ECO:0007669"/>
    <property type="project" value="InterPro"/>
</dbReference>
<comment type="similarity">
    <text evidence="13 14">In the central section; belongs to the AAA ATPase family.</text>
</comment>
<dbReference type="InterPro" id="IPR011546">
    <property type="entry name" value="Pept_M41_FtsH_extracell"/>
</dbReference>
<evidence type="ECO:0000256" key="8">
    <source>
        <dbReference type="ARBA" id="ARBA00022833"/>
    </source>
</evidence>
<dbReference type="SUPFAM" id="SSF140990">
    <property type="entry name" value="FtsH protease domain-like"/>
    <property type="match status" value="1"/>
</dbReference>
<comment type="similarity">
    <text evidence="15">Belongs to the AAA ATPase family.</text>
</comment>
<dbReference type="InterPro" id="IPR041569">
    <property type="entry name" value="AAA_lid_3"/>
</dbReference>
<evidence type="ECO:0000259" key="17">
    <source>
        <dbReference type="SMART" id="SM00382"/>
    </source>
</evidence>
<dbReference type="GO" id="GO:0006508">
    <property type="term" value="P:proteolysis"/>
    <property type="evidence" value="ECO:0007669"/>
    <property type="project" value="UniProtKB-KW"/>
</dbReference>
<dbReference type="Proteomes" id="UP000051378">
    <property type="component" value="Unassembled WGS sequence"/>
</dbReference>
<evidence type="ECO:0000256" key="15">
    <source>
        <dbReference type="RuleBase" id="RU003651"/>
    </source>
</evidence>
<comment type="function">
    <text evidence="14">Acts as a processive, ATP-dependent zinc metallopeptidase for both cytoplasmic and membrane proteins. Plays a role in the quality control of integral membrane proteins.</text>
</comment>
<dbReference type="PATRIC" id="fig|1423744.4.peg.412"/>
<reference evidence="18 19" key="1">
    <citation type="journal article" date="2015" name="Genome Announc.">
        <title>Expanding the biotechnology potential of lactobacilli through comparative genomics of 213 strains and associated genera.</title>
        <authorList>
            <person name="Sun Z."/>
            <person name="Harris H.M."/>
            <person name="McCann A."/>
            <person name="Guo C."/>
            <person name="Argimon S."/>
            <person name="Zhang W."/>
            <person name="Yang X."/>
            <person name="Jeffery I.B."/>
            <person name="Cooney J.C."/>
            <person name="Kagawa T.F."/>
            <person name="Liu W."/>
            <person name="Song Y."/>
            <person name="Salvetti E."/>
            <person name="Wrobel A."/>
            <person name="Rasinkangas P."/>
            <person name="Parkhill J."/>
            <person name="Rea M.C."/>
            <person name="O'Sullivan O."/>
            <person name="Ritari J."/>
            <person name="Douillard F.P."/>
            <person name="Paul Ross R."/>
            <person name="Yang R."/>
            <person name="Briner A.E."/>
            <person name="Felis G.E."/>
            <person name="de Vos W.M."/>
            <person name="Barrangou R."/>
            <person name="Klaenhammer T.R."/>
            <person name="Caufield P.W."/>
            <person name="Cui Y."/>
            <person name="Zhang H."/>
            <person name="O'Toole P.W."/>
        </authorList>
    </citation>
    <scope>NUCLEOTIDE SEQUENCE [LARGE SCALE GENOMIC DNA]</scope>
    <source>
        <strain evidence="18 19">DSM 23037</strain>
    </source>
</reference>
<dbReference type="GO" id="GO:0004222">
    <property type="term" value="F:metalloendopeptidase activity"/>
    <property type="evidence" value="ECO:0007669"/>
    <property type="project" value="InterPro"/>
</dbReference>
<feature type="binding site" evidence="14">
    <location>
        <begin position="233"/>
        <end position="240"/>
    </location>
    <ligand>
        <name>ATP</name>
        <dbReference type="ChEBI" id="CHEBI:30616"/>
    </ligand>
</feature>
<dbReference type="FunFam" id="1.20.58.760:FF:000001">
    <property type="entry name" value="ATP-dependent zinc metalloprotease FtsH"/>
    <property type="match status" value="1"/>
</dbReference>
<dbReference type="PROSITE" id="PS00674">
    <property type="entry name" value="AAA"/>
    <property type="match status" value="1"/>
</dbReference>
<protein>
    <recommendedName>
        <fullName evidence="14">ATP-dependent zinc metalloprotease FtsH</fullName>
        <ecNumber evidence="14">3.4.24.-</ecNumber>
    </recommendedName>
</protein>
<dbReference type="Pfam" id="PF00004">
    <property type="entry name" value="AAA"/>
    <property type="match status" value="1"/>
</dbReference>
<dbReference type="Pfam" id="PF17862">
    <property type="entry name" value="AAA_lid_3"/>
    <property type="match status" value="1"/>
</dbReference>
<dbReference type="GO" id="GO:0030163">
    <property type="term" value="P:protein catabolic process"/>
    <property type="evidence" value="ECO:0007669"/>
    <property type="project" value="UniProtKB-UniRule"/>
</dbReference>
<feature type="compositionally biased region" description="Basic and acidic residues" evidence="16">
    <location>
        <begin position="629"/>
        <end position="692"/>
    </location>
</feature>
<organism evidence="18 19">
    <name type="scientific">Holzapfeliella floricola DSM 23037 = JCM 16512</name>
    <dbReference type="NCBI Taxonomy" id="1423744"/>
    <lineage>
        <taxon>Bacteria</taxon>
        <taxon>Bacillati</taxon>
        <taxon>Bacillota</taxon>
        <taxon>Bacilli</taxon>
        <taxon>Lactobacillales</taxon>
        <taxon>Lactobacillaceae</taxon>
        <taxon>Holzapfeliella</taxon>
    </lineage>
</organism>
<comment type="subunit">
    <text evidence="14">Homohexamer.</text>
</comment>
<keyword evidence="10 14" id="KW-1133">Transmembrane helix</keyword>
<evidence type="ECO:0000256" key="2">
    <source>
        <dbReference type="ARBA" id="ARBA00010044"/>
    </source>
</evidence>
<keyword evidence="5 14" id="KW-0479">Metal-binding</keyword>
<evidence type="ECO:0000256" key="1">
    <source>
        <dbReference type="ARBA" id="ARBA00004370"/>
    </source>
</evidence>
<gene>
    <name evidence="14" type="primary">ftsH</name>
    <name evidence="18" type="ORF">FC86_GL000401</name>
</gene>
<keyword evidence="14" id="KW-1003">Cell membrane</keyword>
<dbReference type="EMBL" id="AYZL01000016">
    <property type="protein sequence ID" value="KRN04303.1"/>
    <property type="molecule type" value="Genomic_DNA"/>
</dbReference>